<dbReference type="AlphaFoldDB" id="A0A6V2YV07"/>
<proteinExistence type="predicted"/>
<evidence type="ECO:0000256" key="1">
    <source>
        <dbReference type="SAM" id="MobiDB-lite"/>
    </source>
</evidence>
<feature type="region of interest" description="Disordered" evidence="1">
    <location>
        <begin position="152"/>
        <end position="193"/>
    </location>
</feature>
<reference evidence="2" key="1">
    <citation type="submission" date="2021-01" db="EMBL/GenBank/DDBJ databases">
        <authorList>
            <person name="Corre E."/>
            <person name="Pelletier E."/>
            <person name="Niang G."/>
            <person name="Scheremetjew M."/>
            <person name="Finn R."/>
            <person name="Kale V."/>
            <person name="Holt S."/>
            <person name="Cochrane G."/>
            <person name="Meng A."/>
            <person name="Brown T."/>
            <person name="Cohen L."/>
        </authorList>
    </citation>
    <scope>NUCLEOTIDE SEQUENCE</scope>
    <source>
        <strain evidence="2">379</strain>
    </source>
</reference>
<accession>A0A6V2YV07</accession>
<feature type="region of interest" description="Disordered" evidence="1">
    <location>
        <begin position="218"/>
        <end position="303"/>
    </location>
</feature>
<gene>
    <name evidence="2" type="ORF">EHUX00137_LOCUS46151</name>
    <name evidence="3" type="ORF">EHUX00137_LOCUS46160</name>
</gene>
<evidence type="ECO:0000313" key="2">
    <source>
        <dbReference type="EMBL" id="CAE0597408.1"/>
    </source>
</evidence>
<dbReference type="EMBL" id="HBIR01059375">
    <property type="protein sequence ID" value="CAE0597422.1"/>
    <property type="molecule type" value="Transcribed_RNA"/>
</dbReference>
<evidence type="ECO:0000313" key="3">
    <source>
        <dbReference type="EMBL" id="CAE0597422.1"/>
    </source>
</evidence>
<feature type="compositionally biased region" description="Low complexity" evidence="1">
    <location>
        <begin position="279"/>
        <end position="300"/>
    </location>
</feature>
<name>A0A6V2YV07_EMIHU</name>
<organism evidence="2">
    <name type="scientific">Emiliania huxleyi</name>
    <name type="common">Coccolithophore</name>
    <name type="synonym">Pontosphaera huxleyi</name>
    <dbReference type="NCBI Taxonomy" id="2903"/>
    <lineage>
        <taxon>Eukaryota</taxon>
        <taxon>Haptista</taxon>
        <taxon>Haptophyta</taxon>
        <taxon>Prymnesiophyceae</taxon>
        <taxon>Isochrysidales</taxon>
        <taxon>Noelaerhabdaceae</taxon>
        <taxon>Emiliania</taxon>
    </lineage>
</organism>
<dbReference type="EMBL" id="HBIR01059365">
    <property type="protein sequence ID" value="CAE0597408.1"/>
    <property type="molecule type" value="Transcribed_RNA"/>
</dbReference>
<protein>
    <submittedName>
        <fullName evidence="2">Uncharacterized protein</fullName>
    </submittedName>
</protein>
<feature type="compositionally biased region" description="Basic residues" evidence="1">
    <location>
        <begin position="157"/>
        <end position="171"/>
    </location>
</feature>
<sequence>MADARDVWTLARNARKLAFHPWARGRTAVVGSLCDAPIGSSTSSPATSQHGSSLDGSLPGILSAFCTASPGSLRRPAGPARTALGAMALLSTYLFDACRLSNLVAGGRPAWRAARRQPAQYALDSDFCLAALTAAASGAGAGRLASPVLSTPATRVSARRPRRPRRARMARRSSGAFPAGCAGQSASLRAPPPLRGAATGAAAVNTAAVYATIASLRRRSRRRRSPLAAALPCPAQPSHKQTNTHTHTDTYRHTYRHTKNTLCPNLERPAPSRPTPCASRLASHARPAPRAPTPLTLRLTPPSPPSQAFLLPAARRLLLPPHDRDYPSFGDSSLLGANVYYRGTVALGHTTHVYEGGLRKVGMPGMSGD</sequence>